<name>A0AAF0CSV5_9BACT</name>
<keyword evidence="3" id="KW-1185">Reference proteome</keyword>
<evidence type="ECO:0000313" key="2">
    <source>
        <dbReference type="EMBL" id="WED67430.1"/>
    </source>
</evidence>
<dbReference type="InterPro" id="IPR038765">
    <property type="entry name" value="Papain-like_cys_pep_sf"/>
</dbReference>
<dbReference type="Pfam" id="PF01841">
    <property type="entry name" value="Transglut_core"/>
    <property type="match status" value="1"/>
</dbReference>
<accession>A0AAF0CSV5</accession>
<dbReference type="PANTHER" id="PTHR33490">
    <property type="entry name" value="BLR5614 PROTEIN-RELATED"/>
    <property type="match status" value="1"/>
</dbReference>
<sequence length="286" mass="32751">MKFRITHTTRYVYGAPVSLSPHLIYLRPREHSRQHLRRFDLRISPDPILTRGQDPLDNELWQARFPELTERMEIESQVEVENTESNPFDFVLKSYAIEFPFEYEPVFKFALGPYLAVPFVDTQHALKQWLDEHFTDRPTGTVDLLTAFTRLFFTHFTYVRRDEIGIQSSITTLQKGSGACRDFAVLFIELCRTLGLAARFVSGYLYAPPGEDERTVGAMHAWVEVYLPGAGWRPIDPTSGVWCDDLFIAVAHAAQAETVNPVQGTYYSKTPVDSQMNVNVVIEPLD</sequence>
<gene>
    <name evidence="2" type="ORF">PXH66_11275</name>
</gene>
<dbReference type="PANTHER" id="PTHR33490:SF1">
    <property type="entry name" value="SLL1233 PROTEIN"/>
    <property type="match status" value="1"/>
</dbReference>
<dbReference type="KEGG" id="slom:PXH66_11275"/>
<reference evidence="2" key="1">
    <citation type="submission" date="2023-03" db="EMBL/GenBank/DDBJ databases">
        <title>Lomoglobus Profundus gen. nov., sp. nov., a novel member of the phylum Verrucomicrobia, isolated from deep-marine sediment of South China Sea.</title>
        <authorList>
            <person name="Ahmad T."/>
            <person name="Ishaq S.E."/>
            <person name="Wang F."/>
        </authorList>
    </citation>
    <scope>NUCLEOTIDE SEQUENCE</scope>
    <source>
        <strain evidence="2">LMO-M01</strain>
    </source>
</reference>
<organism evidence="2 3">
    <name type="scientific">Synoicihabitans lomoniglobus</name>
    <dbReference type="NCBI Taxonomy" id="2909285"/>
    <lineage>
        <taxon>Bacteria</taxon>
        <taxon>Pseudomonadati</taxon>
        <taxon>Verrucomicrobiota</taxon>
        <taxon>Opitutia</taxon>
        <taxon>Opitutales</taxon>
        <taxon>Opitutaceae</taxon>
        <taxon>Synoicihabitans</taxon>
    </lineage>
</organism>
<evidence type="ECO:0000259" key="1">
    <source>
        <dbReference type="SMART" id="SM00460"/>
    </source>
</evidence>
<dbReference type="AlphaFoldDB" id="A0AAF0CSV5"/>
<dbReference type="RefSeq" id="WP_330931585.1">
    <property type="nucleotide sequence ID" value="NZ_CP119075.1"/>
</dbReference>
<dbReference type="SUPFAM" id="SSF54001">
    <property type="entry name" value="Cysteine proteinases"/>
    <property type="match status" value="1"/>
</dbReference>
<evidence type="ECO:0000313" key="3">
    <source>
        <dbReference type="Proteomes" id="UP001218638"/>
    </source>
</evidence>
<dbReference type="Pfam" id="PF08379">
    <property type="entry name" value="Bact_transglu_N"/>
    <property type="match status" value="1"/>
</dbReference>
<proteinExistence type="predicted"/>
<protein>
    <submittedName>
        <fullName evidence="2">Transglutaminase family protein</fullName>
    </submittedName>
</protein>
<dbReference type="InterPro" id="IPR013589">
    <property type="entry name" value="Bac_transglu_N"/>
</dbReference>
<dbReference type="InterPro" id="IPR002931">
    <property type="entry name" value="Transglutaminase-like"/>
</dbReference>
<dbReference type="EMBL" id="CP119075">
    <property type="protein sequence ID" value="WED67430.1"/>
    <property type="molecule type" value="Genomic_DNA"/>
</dbReference>
<dbReference type="Proteomes" id="UP001218638">
    <property type="component" value="Chromosome"/>
</dbReference>
<dbReference type="Gene3D" id="3.10.620.30">
    <property type="match status" value="1"/>
</dbReference>
<feature type="domain" description="Transglutaminase-like" evidence="1">
    <location>
        <begin position="172"/>
        <end position="239"/>
    </location>
</feature>
<dbReference type="SMART" id="SM00460">
    <property type="entry name" value="TGc"/>
    <property type="match status" value="1"/>
</dbReference>